<dbReference type="InterPro" id="IPR008000">
    <property type="entry name" value="Rham/fucose_mutarotase"/>
</dbReference>
<name>A0A170Z5B6_9BACT</name>
<gene>
    <name evidence="6" type="ORF">PJIAN_1934</name>
</gene>
<dbReference type="Gene3D" id="3.30.70.100">
    <property type="match status" value="1"/>
</dbReference>
<dbReference type="GO" id="GO:0005737">
    <property type="term" value="C:cytoplasm"/>
    <property type="evidence" value="ECO:0007669"/>
    <property type="project" value="InterPro"/>
</dbReference>
<dbReference type="GO" id="GO:0062192">
    <property type="term" value="F:L-rhamnose mutarotase activity"/>
    <property type="evidence" value="ECO:0007669"/>
    <property type="project" value="UniProtKB-UniRule"/>
</dbReference>
<evidence type="ECO:0000313" key="7">
    <source>
        <dbReference type="Proteomes" id="UP000076586"/>
    </source>
</evidence>
<dbReference type="AlphaFoldDB" id="A0A170Z5B6"/>
<dbReference type="EC" id="5.1.3.32" evidence="5"/>
<dbReference type="InterPro" id="IPR011008">
    <property type="entry name" value="Dimeric_a/b-barrel"/>
</dbReference>
<protein>
    <recommendedName>
        <fullName evidence="5">L-rhamnose mutarotase</fullName>
        <ecNumber evidence="5">5.1.3.32</ecNumber>
    </recommendedName>
</protein>
<dbReference type="HAMAP" id="MF_01663">
    <property type="entry name" value="L_rham_rotase"/>
    <property type="match status" value="1"/>
</dbReference>
<keyword evidence="4" id="KW-0684">Rhamnose metabolism</keyword>
<dbReference type="SUPFAM" id="SSF54909">
    <property type="entry name" value="Dimeric alpha+beta barrel"/>
    <property type="match status" value="1"/>
</dbReference>
<dbReference type="RefSeq" id="WP_068702436.1">
    <property type="nucleotide sequence ID" value="NZ_BDCR01000001.1"/>
</dbReference>
<keyword evidence="1" id="KW-0963">Cytoplasm</keyword>
<organism evidence="6 7">
    <name type="scientific">Paludibacter jiangxiensis</name>
    <dbReference type="NCBI Taxonomy" id="681398"/>
    <lineage>
        <taxon>Bacteria</taxon>
        <taxon>Pseudomonadati</taxon>
        <taxon>Bacteroidota</taxon>
        <taxon>Bacteroidia</taxon>
        <taxon>Bacteroidales</taxon>
        <taxon>Paludibacteraceae</taxon>
        <taxon>Paludibacter</taxon>
    </lineage>
</organism>
<sequence>MTRAAFKMFLKPGFEAEYEKRHAAIWPELKKLLKDSGVYDYSIFWDKETNILFAVQKVNGDQGSQDLGSTEIVQKWWAYMADIMETNPDNSPVSIPLPELFYME</sequence>
<dbReference type="PANTHER" id="PTHR34389:SF2">
    <property type="entry name" value="L-RHAMNOSE MUTAROTASE"/>
    <property type="match status" value="1"/>
</dbReference>
<reference evidence="7" key="1">
    <citation type="submission" date="2016-04" db="EMBL/GenBank/DDBJ databases">
        <title>Draft genome sequence of Paludibacter jiangxiensis strain NM7.</title>
        <authorList>
            <person name="Qiu Y."/>
            <person name="Matsuura N."/>
            <person name="Ohashi A."/>
            <person name="Tourlousse M.D."/>
            <person name="Sekiguchi Y."/>
        </authorList>
    </citation>
    <scope>NUCLEOTIDE SEQUENCE [LARGE SCALE GENOMIC DNA]</scope>
    <source>
        <strain evidence="7">NM7</strain>
    </source>
</reference>
<evidence type="ECO:0000313" key="6">
    <source>
        <dbReference type="EMBL" id="GAT62341.1"/>
    </source>
</evidence>
<dbReference type="PANTHER" id="PTHR34389">
    <property type="entry name" value="L-RHAMNOSE MUTAROTASE"/>
    <property type="match status" value="1"/>
</dbReference>
<keyword evidence="3" id="KW-0119">Carbohydrate metabolism</keyword>
<evidence type="ECO:0000256" key="4">
    <source>
        <dbReference type="ARBA" id="ARBA00023308"/>
    </source>
</evidence>
<evidence type="ECO:0000256" key="1">
    <source>
        <dbReference type="ARBA" id="ARBA00022490"/>
    </source>
</evidence>
<proteinExistence type="inferred from homology"/>
<dbReference type="InterPro" id="IPR013448">
    <property type="entry name" value="L-rhamnose_mutarotase"/>
</dbReference>
<dbReference type="Proteomes" id="UP000076586">
    <property type="component" value="Unassembled WGS sequence"/>
</dbReference>
<accession>A0A170Z5B6</accession>
<reference evidence="7" key="2">
    <citation type="journal article" date="2017" name="Genome Announc.">
        <title>Draft genome sequence of Paludibacter jiangxiensis NM7(T), a propionate-producing fermentative bacterium.</title>
        <authorList>
            <person name="Qiu Y.-L."/>
            <person name="Tourlousse D.M."/>
            <person name="Matsuura N."/>
            <person name="Ohashi A."/>
            <person name="Sekiguchi Y."/>
        </authorList>
    </citation>
    <scope>NUCLEOTIDE SEQUENCE [LARGE SCALE GENOMIC DNA]</scope>
    <source>
        <strain evidence="7">NM7</strain>
    </source>
</reference>
<keyword evidence="2" id="KW-0413">Isomerase</keyword>
<dbReference type="OrthoDB" id="9799608at2"/>
<comment type="caution">
    <text evidence="6">The sequence shown here is derived from an EMBL/GenBank/DDBJ whole genome shotgun (WGS) entry which is preliminary data.</text>
</comment>
<dbReference type="GO" id="GO:0019301">
    <property type="term" value="P:rhamnose catabolic process"/>
    <property type="evidence" value="ECO:0007669"/>
    <property type="project" value="UniProtKB-UniRule"/>
</dbReference>
<keyword evidence="7" id="KW-1185">Reference proteome</keyword>
<dbReference type="NCBIfam" id="TIGR02625">
    <property type="entry name" value="YiiL_rotase"/>
    <property type="match status" value="1"/>
</dbReference>
<evidence type="ECO:0000256" key="5">
    <source>
        <dbReference type="NCBIfam" id="TIGR02625"/>
    </source>
</evidence>
<evidence type="ECO:0000256" key="3">
    <source>
        <dbReference type="ARBA" id="ARBA00023277"/>
    </source>
</evidence>
<dbReference type="Pfam" id="PF05336">
    <property type="entry name" value="rhaM"/>
    <property type="match status" value="1"/>
</dbReference>
<evidence type="ECO:0000256" key="2">
    <source>
        <dbReference type="ARBA" id="ARBA00023235"/>
    </source>
</evidence>
<dbReference type="STRING" id="681398.PJIAN_1934"/>
<dbReference type="EMBL" id="BDCR01000001">
    <property type="protein sequence ID" value="GAT62341.1"/>
    <property type="molecule type" value="Genomic_DNA"/>
</dbReference>